<organism evidence="1 2">
    <name type="scientific">Brevibacillus laterosporus</name>
    <name type="common">Bacillus laterosporus</name>
    <dbReference type="NCBI Taxonomy" id="1465"/>
    <lineage>
        <taxon>Bacteria</taxon>
        <taxon>Bacillati</taxon>
        <taxon>Bacillota</taxon>
        <taxon>Bacilli</taxon>
        <taxon>Bacillales</taxon>
        <taxon>Paenibacillaceae</taxon>
        <taxon>Brevibacillus</taxon>
    </lineage>
</organism>
<accession>A0AAP3G9B7</accession>
<sequence length="386" mass="43385">MKSKKVGEILLEKFNKAVGDPNTSLISPLVRAVQAIPVIEESPMPSFTFTTFGIHPQSSVIPSSLKLSVKMQDEALVQGTLHRVNFGTVDASTQVIVERGTTYKHVREQMKKVIGRDDWELFYQKCVSDARLRESLYVDLLSGVPMGSKLEMKTLHALAKRLVTRSKTFRDLLTAAKADIKNEVDVCHFIYRWGFDKFAREVCSKLPFFNRRVEYCEKKGAIEKPEEGVSHSQNGLDLTALNDHSITMWLLSKVAEDSTFAPEIKTVAKRVLAAQSGRTESEIEKTADVLKQAKVQRKERLSSERKRLNAKVRLYADLVGIPYSTAWTDFSKLYESVHGTKLRQAKARHAIAIGVNSVTYPEYLEATKKLSEGIAVAEMLIARYAS</sequence>
<proteinExistence type="predicted"/>
<protein>
    <submittedName>
        <fullName evidence="1">Uncharacterized protein</fullName>
    </submittedName>
</protein>
<reference evidence="1" key="1">
    <citation type="submission" date="2022-09" db="EMBL/GenBank/DDBJ databases">
        <title>Genome analysis and characterization of larvicidal activity of Brevibacillus strains.</title>
        <authorList>
            <person name="Patrusheva E.V."/>
            <person name="Izotova A.O."/>
            <person name="Toshchakov S.V."/>
            <person name="Sineoky S.P."/>
        </authorList>
    </citation>
    <scope>NUCLEOTIDE SEQUENCE</scope>
    <source>
        <strain evidence="1">VKPM_B-13247</strain>
    </source>
</reference>
<evidence type="ECO:0000313" key="1">
    <source>
        <dbReference type="EMBL" id="MCZ0809448.1"/>
    </source>
</evidence>
<gene>
    <name evidence="1" type="ORF">O0554_21520</name>
</gene>
<dbReference type="EMBL" id="JAPTNE010000036">
    <property type="protein sequence ID" value="MCZ0809448.1"/>
    <property type="molecule type" value="Genomic_DNA"/>
</dbReference>
<dbReference type="Proteomes" id="UP001077662">
    <property type="component" value="Unassembled WGS sequence"/>
</dbReference>
<dbReference type="RefSeq" id="WP_258434516.1">
    <property type="nucleotide sequence ID" value="NZ_JANSGW010000036.1"/>
</dbReference>
<dbReference type="AlphaFoldDB" id="A0AAP3G9B7"/>
<name>A0AAP3G9B7_BRELA</name>
<comment type="caution">
    <text evidence="1">The sequence shown here is derived from an EMBL/GenBank/DDBJ whole genome shotgun (WGS) entry which is preliminary data.</text>
</comment>
<evidence type="ECO:0000313" key="2">
    <source>
        <dbReference type="Proteomes" id="UP001077662"/>
    </source>
</evidence>